<dbReference type="AlphaFoldDB" id="A0A3M7PB49"/>
<feature type="region of interest" description="Disordered" evidence="1">
    <location>
        <begin position="54"/>
        <end position="73"/>
    </location>
</feature>
<protein>
    <submittedName>
        <fullName evidence="2">Uncharacterized protein</fullName>
    </submittedName>
</protein>
<name>A0A3M7PB49_BRAPC</name>
<evidence type="ECO:0000256" key="1">
    <source>
        <dbReference type="SAM" id="MobiDB-lite"/>
    </source>
</evidence>
<feature type="compositionally biased region" description="Low complexity" evidence="1">
    <location>
        <begin position="61"/>
        <end position="73"/>
    </location>
</feature>
<reference evidence="2 3" key="1">
    <citation type="journal article" date="2018" name="Sci. Rep.">
        <title>Genomic signatures of local adaptation to the degree of environmental predictability in rotifers.</title>
        <authorList>
            <person name="Franch-Gras L."/>
            <person name="Hahn C."/>
            <person name="Garcia-Roger E.M."/>
            <person name="Carmona M.J."/>
            <person name="Serra M."/>
            <person name="Gomez A."/>
        </authorList>
    </citation>
    <scope>NUCLEOTIDE SEQUENCE [LARGE SCALE GENOMIC DNA]</scope>
    <source>
        <strain evidence="2">HYR1</strain>
    </source>
</reference>
<comment type="caution">
    <text evidence="2">The sequence shown here is derived from an EMBL/GenBank/DDBJ whole genome shotgun (WGS) entry which is preliminary data.</text>
</comment>
<feature type="region of interest" description="Disordered" evidence="1">
    <location>
        <begin position="26"/>
        <end position="47"/>
    </location>
</feature>
<sequence>MMPKTPGYKPTNFNDVISQISTQELKTPRFSESDPNEIEFTEKESKKPLVVLENENDNTFESESNSSTTECSI</sequence>
<dbReference type="EMBL" id="REGN01012318">
    <property type="protein sequence ID" value="RMZ95947.1"/>
    <property type="molecule type" value="Genomic_DNA"/>
</dbReference>
<keyword evidence="3" id="KW-1185">Reference proteome</keyword>
<organism evidence="2 3">
    <name type="scientific">Brachionus plicatilis</name>
    <name type="common">Marine rotifer</name>
    <name type="synonym">Brachionus muelleri</name>
    <dbReference type="NCBI Taxonomy" id="10195"/>
    <lineage>
        <taxon>Eukaryota</taxon>
        <taxon>Metazoa</taxon>
        <taxon>Spiralia</taxon>
        <taxon>Gnathifera</taxon>
        <taxon>Rotifera</taxon>
        <taxon>Eurotatoria</taxon>
        <taxon>Monogononta</taxon>
        <taxon>Pseudotrocha</taxon>
        <taxon>Ploima</taxon>
        <taxon>Brachionidae</taxon>
        <taxon>Brachionus</taxon>
    </lineage>
</organism>
<evidence type="ECO:0000313" key="2">
    <source>
        <dbReference type="EMBL" id="RMZ95947.1"/>
    </source>
</evidence>
<evidence type="ECO:0000313" key="3">
    <source>
        <dbReference type="Proteomes" id="UP000276133"/>
    </source>
</evidence>
<accession>A0A3M7PB49</accession>
<proteinExistence type="predicted"/>
<gene>
    <name evidence="2" type="ORF">BpHYR1_048245</name>
</gene>
<dbReference type="Proteomes" id="UP000276133">
    <property type="component" value="Unassembled WGS sequence"/>
</dbReference>